<reference evidence="1 2" key="1">
    <citation type="submission" date="2018-08" db="EMBL/GenBank/DDBJ databases">
        <title>Paenibacillus sp. M4BSY-1, whole genome shotgun sequence.</title>
        <authorList>
            <person name="Tuo L."/>
        </authorList>
    </citation>
    <scope>NUCLEOTIDE SEQUENCE [LARGE SCALE GENOMIC DNA]</scope>
    <source>
        <strain evidence="1 2">M4BSY-1</strain>
    </source>
</reference>
<dbReference type="Proteomes" id="UP000261905">
    <property type="component" value="Unassembled WGS sequence"/>
</dbReference>
<name>A0A371PJB9_9BACL</name>
<comment type="caution">
    <text evidence="1">The sequence shown here is derived from an EMBL/GenBank/DDBJ whole genome shotgun (WGS) entry which is preliminary data.</text>
</comment>
<protein>
    <submittedName>
        <fullName evidence="1">Uncharacterized protein</fullName>
    </submittedName>
</protein>
<dbReference type="EMBL" id="QUBQ01000001">
    <property type="protein sequence ID" value="REK76306.1"/>
    <property type="molecule type" value="Genomic_DNA"/>
</dbReference>
<gene>
    <name evidence="1" type="ORF">DX130_04470</name>
</gene>
<keyword evidence="2" id="KW-1185">Reference proteome</keyword>
<accession>A0A371PJB9</accession>
<evidence type="ECO:0000313" key="2">
    <source>
        <dbReference type="Proteomes" id="UP000261905"/>
    </source>
</evidence>
<proteinExistence type="predicted"/>
<sequence length="172" mass="20425">MSVVQLVQEAKEYDVLKKVSLDNGFYTEIYTHFSNVRIDDALEDYSSFIAEYSKHHPMKERKMIDYINLHILLWFTTLADSQDYSYEDKIQLFELILKSKYAEQIFQAFDSDDIQNFYQRIFKKLEAIQELAASNEEVRAQFIESVKSLNIENKEEIMNVFFKSDPDLNKSK</sequence>
<evidence type="ECO:0000313" key="1">
    <source>
        <dbReference type="EMBL" id="REK76306.1"/>
    </source>
</evidence>
<organism evidence="1 2">
    <name type="scientific">Paenibacillus paeoniae</name>
    <dbReference type="NCBI Taxonomy" id="2292705"/>
    <lineage>
        <taxon>Bacteria</taxon>
        <taxon>Bacillati</taxon>
        <taxon>Bacillota</taxon>
        <taxon>Bacilli</taxon>
        <taxon>Bacillales</taxon>
        <taxon>Paenibacillaceae</taxon>
        <taxon>Paenibacillus</taxon>
    </lineage>
</organism>
<dbReference type="AlphaFoldDB" id="A0A371PJB9"/>